<feature type="transmembrane region" description="Helical" evidence="8">
    <location>
        <begin position="142"/>
        <end position="166"/>
    </location>
</feature>
<name>J9HJ99_AEDAE</name>
<keyword evidence="4 8" id="KW-1133">Transmembrane helix</keyword>
<feature type="transmembrane region" description="Helical" evidence="8">
    <location>
        <begin position="378"/>
        <end position="396"/>
    </location>
</feature>
<feature type="transmembrane region" description="Helical" evidence="8">
    <location>
        <begin position="172"/>
        <end position="198"/>
    </location>
</feature>
<comment type="subcellular location">
    <subcellularLocation>
        <location evidence="1 8">Cell membrane</location>
        <topology evidence="1 8">Multi-pass membrane protein</topology>
    </subcellularLocation>
</comment>
<dbReference type="GO" id="GO:0005886">
    <property type="term" value="C:plasma membrane"/>
    <property type="evidence" value="ECO:0007669"/>
    <property type="project" value="UniProtKB-SubCell"/>
</dbReference>
<keyword evidence="3 8" id="KW-0812">Transmembrane</keyword>
<dbReference type="PhylomeDB" id="J9HJ99"/>
<organism evidence="9 10">
    <name type="scientific">Aedes aegypti</name>
    <name type="common">Yellowfever mosquito</name>
    <name type="synonym">Culex aegypti</name>
    <dbReference type="NCBI Taxonomy" id="7159"/>
    <lineage>
        <taxon>Eukaryota</taxon>
        <taxon>Metazoa</taxon>
        <taxon>Ecdysozoa</taxon>
        <taxon>Arthropoda</taxon>
        <taxon>Hexapoda</taxon>
        <taxon>Insecta</taxon>
        <taxon>Pterygota</taxon>
        <taxon>Neoptera</taxon>
        <taxon>Endopterygota</taxon>
        <taxon>Diptera</taxon>
        <taxon>Nematocera</taxon>
        <taxon>Culicoidea</taxon>
        <taxon>Culicidae</taxon>
        <taxon>Culicinae</taxon>
        <taxon>Aedini</taxon>
        <taxon>Aedes</taxon>
        <taxon>Stegomyia</taxon>
    </lineage>
</organism>
<dbReference type="GO" id="GO:0008049">
    <property type="term" value="P:male courtship behavior"/>
    <property type="evidence" value="ECO:0007669"/>
    <property type="project" value="TreeGrafter"/>
</dbReference>
<dbReference type="GO" id="GO:0007635">
    <property type="term" value="P:chemosensory behavior"/>
    <property type="evidence" value="ECO:0007669"/>
    <property type="project" value="TreeGrafter"/>
</dbReference>
<feature type="transmembrane region" description="Helical" evidence="8">
    <location>
        <begin position="270"/>
        <end position="288"/>
    </location>
</feature>
<feature type="transmembrane region" description="Helical" evidence="8">
    <location>
        <begin position="90"/>
        <end position="109"/>
    </location>
</feature>
<evidence type="ECO:0000256" key="2">
    <source>
        <dbReference type="ARBA" id="ARBA00022475"/>
    </source>
</evidence>
<keyword evidence="5 8" id="KW-0472">Membrane</keyword>
<reference evidence="9" key="3">
    <citation type="submission" date="2012-09" db="EMBL/GenBank/DDBJ databases">
        <authorList>
            <consortium name="VectorBase"/>
        </authorList>
    </citation>
    <scope>NUCLEOTIDE SEQUENCE</scope>
    <source>
        <strain evidence="9">Liverpool</strain>
    </source>
</reference>
<dbReference type="GO" id="GO:0043025">
    <property type="term" value="C:neuronal cell body"/>
    <property type="evidence" value="ECO:0007669"/>
    <property type="project" value="TreeGrafter"/>
</dbReference>
<comment type="function">
    <text evidence="8">Gustatory receptor which mediates acceptance or avoidance behavior, depending on its substrates.</text>
</comment>
<gene>
    <name evidence="9" type="primary">GPRgr78</name>
    <name evidence="9" type="ORF">AaeL_AAEL017312</name>
</gene>
<dbReference type="EMBL" id="CH477801">
    <property type="protein sequence ID" value="EJY57939.1"/>
    <property type="molecule type" value="Genomic_DNA"/>
</dbReference>
<reference evidence="9" key="2">
    <citation type="journal article" date="2007" name="Science">
        <title>Genome sequence of Aedes aegypti, a major arbovirus vector.</title>
        <authorList>
            <person name="Nene V."/>
            <person name="Wortman J.R."/>
            <person name="Lawson D."/>
            <person name="Haas B."/>
            <person name="Kodira C."/>
            <person name="Tu Z.J."/>
            <person name="Loftus B."/>
            <person name="Xi Z."/>
            <person name="Megy K."/>
            <person name="Grabherr M."/>
            <person name="Ren Q."/>
            <person name="Zdobnov E.M."/>
            <person name="Lobo N.F."/>
            <person name="Campbell K.S."/>
            <person name="Brown S.E."/>
            <person name="Bonaldo M.F."/>
            <person name="Zhu J."/>
            <person name="Sinkins S.P."/>
            <person name="Hogenkamp D.G."/>
            <person name="Amedeo P."/>
            <person name="Arensburger P."/>
            <person name="Atkinson P.W."/>
            <person name="Bidwell S."/>
            <person name="Biedler J."/>
            <person name="Birney E."/>
            <person name="Bruggner R.V."/>
            <person name="Costas J."/>
            <person name="Coy M.R."/>
            <person name="Crabtree J."/>
            <person name="Crawford M."/>
            <person name="Debruyn B."/>
            <person name="Decaprio D."/>
            <person name="Eiglmeier K."/>
            <person name="Eisenstadt E."/>
            <person name="El-Dorry H."/>
            <person name="Gelbart W.M."/>
            <person name="Gomes S.L."/>
            <person name="Hammond M."/>
            <person name="Hannick L.I."/>
            <person name="Hogan J.R."/>
            <person name="Holmes M.H."/>
            <person name="Jaffe D."/>
            <person name="Johnston J.S."/>
            <person name="Kennedy R.C."/>
            <person name="Koo H."/>
            <person name="Kravitz S."/>
            <person name="Kriventseva E.V."/>
            <person name="Kulp D."/>
            <person name="Labutti K."/>
            <person name="Lee E."/>
            <person name="Li S."/>
            <person name="Lovin D.D."/>
            <person name="Mao C."/>
            <person name="Mauceli E."/>
            <person name="Menck C.F."/>
            <person name="Miller J.R."/>
            <person name="Montgomery P."/>
            <person name="Mori A."/>
            <person name="Nascimento A.L."/>
            <person name="Naveira H.F."/>
            <person name="Nusbaum C."/>
            <person name="O'leary S."/>
            <person name="Orvis J."/>
            <person name="Pertea M."/>
            <person name="Quesneville H."/>
            <person name="Reidenbach K.R."/>
            <person name="Rogers Y.H."/>
            <person name="Roth C.W."/>
            <person name="Schneider J.R."/>
            <person name="Schatz M."/>
            <person name="Shumway M."/>
            <person name="Stanke M."/>
            <person name="Stinson E.O."/>
            <person name="Tubio J.M."/>
            <person name="Vanzee J.P."/>
            <person name="Verjovski-Almeida S."/>
            <person name="Werner D."/>
            <person name="White O."/>
            <person name="Wyder S."/>
            <person name="Zeng Q."/>
            <person name="Zhao Q."/>
            <person name="Zhao Y."/>
            <person name="Hill C.A."/>
            <person name="Raikhel A.S."/>
            <person name="Soares M.B."/>
            <person name="Knudson D.L."/>
            <person name="Lee N.H."/>
            <person name="Galagan J."/>
            <person name="Salzberg S.L."/>
            <person name="Paulsen I.T."/>
            <person name="Dimopoulos G."/>
            <person name="Collins F.H."/>
            <person name="Birren B."/>
            <person name="Fraser-Liggett C.M."/>
            <person name="Severson D.W."/>
        </authorList>
    </citation>
    <scope>NUCLEOTIDE SEQUENCE [LARGE SCALE GENOMIC DNA]</scope>
    <source>
        <strain evidence="9">Liverpool</strain>
    </source>
</reference>
<dbReference type="VEuPathDB" id="VectorBase:AAEL024307"/>
<accession>J9HJ99</accession>
<dbReference type="InterPro" id="IPR013604">
    <property type="entry name" value="7TM_chemorcpt"/>
</dbReference>
<feature type="transmembrane region" description="Helical" evidence="8">
    <location>
        <begin position="300"/>
        <end position="322"/>
    </location>
</feature>
<dbReference type="GO" id="GO:0030425">
    <property type="term" value="C:dendrite"/>
    <property type="evidence" value="ECO:0007669"/>
    <property type="project" value="TreeGrafter"/>
</dbReference>
<sequence>MGSIFGRLAEQWRRHDTFFDVIWSGQWFTDRLGLSVMTYKANSRIPTVKKVPWGLIVTIVGQLVILYFNIQTNVIMNNSSSFIIRYGMRWVFSIGTFMLLLVTALNAVFRKRTFNLMKGFYDFDLKLKAIGYEIDFKEQNDWCNMVIIISGSLITLITIATCYLVIKTSPGIYVFSMSFMTICWTNYVVMISTGQYVFYNYSFQFRFKTLNKYLCELLPTDVEHNNQFRQRDIHKNRYILMDRIGEIAQLHSELVTQVGHYSENYAVQLLQSYFGLIVMTIFSAFTLYRALVRPDPDSDYIAIINFCWSSYYTAYLLFNITLAGMIQTQAKKIGISIHKAIDLLHDEEICDKLLLFSNQVYHRTPVVNCKLFNFDGSLIFSTLGAITTYLVILIQFDILSGDIQ</sequence>
<dbReference type="Pfam" id="PF08395">
    <property type="entry name" value="7tm_7"/>
    <property type="match status" value="1"/>
</dbReference>
<evidence type="ECO:0000313" key="9">
    <source>
        <dbReference type="EMBL" id="EJY57939.1"/>
    </source>
</evidence>
<protein>
    <recommendedName>
        <fullName evidence="8">Gustatory receptor</fullName>
    </recommendedName>
</protein>
<evidence type="ECO:0000256" key="4">
    <source>
        <dbReference type="ARBA" id="ARBA00022989"/>
    </source>
</evidence>
<dbReference type="AlphaFoldDB" id="J9HJ99"/>
<dbReference type="GO" id="GO:0050909">
    <property type="term" value="P:sensory perception of taste"/>
    <property type="evidence" value="ECO:0007669"/>
    <property type="project" value="InterPro"/>
</dbReference>
<dbReference type="GO" id="GO:0030424">
    <property type="term" value="C:axon"/>
    <property type="evidence" value="ECO:0007669"/>
    <property type="project" value="TreeGrafter"/>
</dbReference>
<comment type="similarity">
    <text evidence="8">Belongs to the insect chemoreceptor superfamily. Gustatory receptor (GR) family.</text>
</comment>
<dbReference type="PANTHER" id="PTHR21143">
    <property type="entry name" value="INVERTEBRATE GUSTATORY RECEPTOR"/>
    <property type="match status" value="1"/>
</dbReference>
<feature type="transmembrane region" description="Helical" evidence="8">
    <location>
        <begin position="51"/>
        <end position="70"/>
    </location>
</feature>
<dbReference type="GO" id="GO:0007165">
    <property type="term" value="P:signal transduction"/>
    <property type="evidence" value="ECO:0007669"/>
    <property type="project" value="UniProtKB-KW"/>
</dbReference>
<dbReference type="PANTHER" id="PTHR21143:SF104">
    <property type="entry name" value="GUSTATORY RECEPTOR 8A-RELATED"/>
    <property type="match status" value="1"/>
</dbReference>
<keyword evidence="6 8" id="KW-0675">Receptor</keyword>
<evidence type="ECO:0000256" key="6">
    <source>
        <dbReference type="ARBA" id="ARBA00023170"/>
    </source>
</evidence>
<dbReference type="eggNOG" id="ENOG502T6YB">
    <property type="taxonomic scope" value="Eukaryota"/>
</dbReference>
<evidence type="ECO:0000256" key="7">
    <source>
        <dbReference type="ARBA" id="ARBA00023224"/>
    </source>
</evidence>
<reference evidence="9" key="1">
    <citation type="submission" date="2005-10" db="EMBL/GenBank/DDBJ databases">
        <authorList>
            <person name="Loftus B.J."/>
            <person name="Nene V.M."/>
            <person name="Hannick L.I."/>
            <person name="Bidwell S."/>
            <person name="Haas B."/>
            <person name="Amedeo P."/>
            <person name="Orvis J."/>
            <person name="Wortman J.R."/>
            <person name="White O.R."/>
            <person name="Salzberg S."/>
            <person name="Shumway M."/>
            <person name="Koo H."/>
            <person name="Zhao Y."/>
            <person name="Holmes M."/>
            <person name="Miller J."/>
            <person name="Schatz M."/>
            <person name="Pop M."/>
            <person name="Pai G."/>
            <person name="Utterback T."/>
            <person name="Rogers Y.-H."/>
            <person name="Kravitz S."/>
            <person name="Fraser C.M."/>
        </authorList>
    </citation>
    <scope>NUCLEOTIDE SEQUENCE</scope>
    <source>
        <strain evidence="9">Liverpool</strain>
    </source>
</reference>
<evidence type="ECO:0000256" key="3">
    <source>
        <dbReference type="ARBA" id="ARBA00022692"/>
    </source>
</evidence>
<evidence type="ECO:0000313" key="10">
    <source>
        <dbReference type="Proteomes" id="UP000682892"/>
    </source>
</evidence>
<evidence type="ECO:0000256" key="5">
    <source>
        <dbReference type="ARBA" id="ARBA00023136"/>
    </source>
</evidence>
<dbReference type="Proteomes" id="UP000682892">
    <property type="component" value="Unassembled WGS sequence"/>
</dbReference>
<keyword evidence="2 8" id="KW-1003">Cell membrane</keyword>
<feature type="non-terminal residue" evidence="9">
    <location>
        <position position="404"/>
    </location>
</feature>
<dbReference type="PaxDb" id="7159-AAEL017312-PA"/>
<proteinExistence type="inferred from homology"/>
<evidence type="ECO:0000256" key="8">
    <source>
        <dbReference type="RuleBase" id="RU363108"/>
    </source>
</evidence>
<evidence type="ECO:0000256" key="1">
    <source>
        <dbReference type="ARBA" id="ARBA00004651"/>
    </source>
</evidence>
<keyword evidence="7 8" id="KW-0807">Transducer</keyword>